<sequence length="289" mass="32139">MKRIINIFAILVTAAGFTSCEDVIDLDIPKGKTFAVVDAWITNEAGKQSIRITETVPYTSTGTAPVVSDAVVVLTDLTDNKTYPFTFANGVYSHDPGLDKSIGVLNHAYKLRIELKSQVFEAIDTIKRVPEIDSISYEFKTEENSASNKEGYYARFHGRDLAGASDYYWVRSYRNTKDNRVGDAFAVDGSYQEYVSDSAVFIVPISESITNWDKPFQLNETVIVRLASLTKSSHTFLTHVESQLQNGGLFAKILENVKSNLKNTNASSDVKVLGWFGTSAVKFKEKTIR</sequence>
<evidence type="ECO:0000313" key="2">
    <source>
        <dbReference type="Proteomes" id="UP000185003"/>
    </source>
</evidence>
<organism evidence="1 2">
    <name type="scientific">Chitinophaga niabensis</name>
    <dbReference type="NCBI Taxonomy" id="536979"/>
    <lineage>
        <taxon>Bacteria</taxon>
        <taxon>Pseudomonadati</taxon>
        <taxon>Bacteroidota</taxon>
        <taxon>Chitinophagia</taxon>
        <taxon>Chitinophagales</taxon>
        <taxon>Chitinophagaceae</taxon>
        <taxon>Chitinophaga</taxon>
    </lineage>
</organism>
<dbReference type="OrthoDB" id="1117670at2"/>
<dbReference type="Pfam" id="PF14054">
    <property type="entry name" value="DUF4249"/>
    <property type="match status" value="1"/>
</dbReference>
<accession>A0A1N6FQI9</accession>
<dbReference type="Proteomes" id="UP000185003">
    <property type="component" value="Unassembled WGS sequence"/>
</dbReference>
<dbReference type="PROSITE" id="PS51257">
    <property type="entry name" value="PROKAR_LIPOPROTEIN"/>
    <property type="match status" value="1"/>
</dbReference>
<dbReference type="InterPro" id="IPR025345">
    <property type="entry name" value="DUF4249"/>
</dbReference>
<keyword evidence="2" id="KW-1185">Reference proteome</keyword>
<protein>
    <recommendedName>
        <fullName evidence="3">DUF4249 domain-containing protein</fullName>
    </recommendedName>
</protein>
<dbReference type="AlphaFoldDB" id="A0A1N6FQI9"/>
<gene>
    <name evidence="1" type="ORF">SAMN04488055_2357</name>
</gene>
<evidence type="ECO:0008006" key="3">
    <source>
        <dbReference type="Google" id="ProtNLM"/>
    </source>
</evidence>
<proteinExistence type="predicted"/>
<reference evidence="1 2" key="1">
    <citation type="submission" date="2016-11" db="EMBL/GenBank/DDBJ databases">
        <authorList>
            <person name="Jaros S."/>
            <person name="Januszkiewicz K."/>
            <person name="Wedrychowicz H."/>
        </authorList>
    </citation>
    <scope>NUCLEOTIDE SEQUENCE [LARGE SCALE GENOMIC DNA]</scope>
    <source>
        <strain evidence="1 2">DSM 24787</strain>
    </source>
</reference>
<dbReference type="STRING" id="536979.SAMN04488055_2357"/>
<evidence type="ECO:0000313" key="1">
    <source>
        <dbReference type="EMBL" id="SIN97566.1"/>
    </source>
</evidence>
<name>A0A1N6FQI9_9BACT</name>
<dbReference type="RefSeq" id="WP_074239420.1">
    <property type="nucleotide sequence ID" value="NZ_FSRA01000001.1"/>
</dbReference>
<dbReference type="EMBL" id="FSRA01000001">
    <property type="protein sequence ID" value="SIN97566.1"/>
    <property type="molecule type" value="Genomic_DNA"/>
</dbReference>